<keyword evidence="2 3" id="KW-0442">Lipid degradation</keyword>
<comment type="function">
    <text evidence="3">Lipolytic acyl hydrolase (LAH).</text>
</comment>
<dbReference type="PROSITE" id="PS51635">
    <property type="entry name" value="PNPLA"/>
    <property type="match status" value="1"/>
</dbReference>
<dbReference type="InterPro" id="IPR002641">
    <property type="entry name" value="PNPLA_dom"/>
</dbReference>
<keyword evidence="1 2" id="KW-0443">Lipid metabolism</keyword>
<feature type="active site" description="Nucleophile" evidence="2">
    <location>
        <position position="201"/>
    </location>
</feature>
<evidence type="ECO:0000256" key="2">
    <source>
        <dbReference type="PROSITE-ProRule" id="PRU01161"/>
    </source>
</evidence>
<dbReference type="FunFam" id="3.40.1090.10:FF:000028">
    <property type="entry name" value="Patatin"/>
    <property type="match status" value="1"/>
</dbReference>
<dbReference type="Pfam" id="PF01734">
    <property type="entry name" value="Patatin"/>
    <property type="match status" value="1"/>
</dbReference>
<keyword evidence="7" id="KW-1185">Reference proteome</keyword>
<feature type="domain" description="PNPLA" evidence="5">
    <location>
        <begin position="166"/>
        <end position="331"/>
    </location>
</feature>
<accession>A0A5J5B2Q0</accession>
<dbReference type="AlphaFoldDB" id="A0A5J5B2Q0"/>
<proteinExistence type="inferred from homology"/>
<dbReference type="GO" id="GO:0016020">
    <property type="term" value="C:membrane"/>
    <property type="evidence" value="ECO:0007669"/>
    <property type="project" value="TreeGrafter"/>
</dbReference>
<sequence>MPFEKPKEDASSPLPMASLSSLFISNPRSFRPSNPSSPNPSSLLSTRTLNFSAKDSSQDAKLTTDSPSTSEKKSLAVVTGELFLGIASRIIKTRNSLNGDDSNSVPITMFRDTEGNSERESYFWKRRREGIASVLEDPVEPEVVWEQRLKDVEAERDRKAVTSPGFSFSAAGLLFPYHLGVAQFLIEKGYIKDTTPLSGSSAGAIVCAVIASGASMQEALKATKVLAEDCRHRGTAFRLGAVLRDILDKFLPDDVHIRSNGRVRVAVTQLLWRPRGLLVDQFDSKEDLINAVFTSSFIPGYLAPRPATMFRNRLCIDGGLTLFMPPTSATQTVRVCAFPASRLGLEGIGISPDCNPENRATPRELFNWALEPAEDHILDQLFMFGYLDAAVWAKENPVENLVRDDCPYFENGVAQ</sequence>
<dbReference type="GO" id="GO:0019433">
    <property type="term" value="P:triglyceride catabolic process"/>
    <property type="evidence" value="ECO:0007669"/>
    <property type="project" value="TreeGrafter"/>
</dbReference>
<dbReference type="EC" id="3.1.1.-" evidence="3"/>
<protein>
    <recommendedName>
        <fullName evidence="3">Patatin</fullName>
        <ecNumber evidence="3">3.1.1.-</ecNumber>
    </recommendedName>
</protein>
<dbReference type="SUPFAM" id="SSF52151">
    <property type="entry name" value="FabD/lysophospholipase-like"/>
    <property type="match status" value="1"/>
</dbReference>
<reference evidence="6 7" key="1">
    <citation type="submission" date="2019-09" db="EMBL/GenBank/DDBJ databases">
        <title>A chromosome-level genome assembly of the Chinese tupelo Nyssa sinensis.</title>
        <authorList>
            <person name="Yang X."/>
            <person name="Kang M."/>
            <person name="Yang Y."/>
            <person name="Xiong H."/>
            <person name="Wang M."/>
            <person name="Zhang Z."/>
            <person name="Wang Z."/>
            <person name="Wu H."/>
            <person name="Ma T."/>
            <person name="Liu J."/>
            <person name="Xi Z."/>
        </authorList>
    </citation>
    <scope>NUCLEOTIDE SEQUENCE [LARGE SCALE GENOMIC DNA]</scope>
    <source>
        <strain evidence="6">J267</strain>
        <tissue evidence="6">Leaf</tissue>
    </source>
</reference>
<dbReference type="GO" id="GO:0005737">
    <property type="term" value="C:cytoplasm"/>
    <property type="evidence" value="ECO:0007669"/>
    <property type="project" value="TreeGrafter"/>
</dbReference>
<evidence type="ECO:0000256" key="1">
    <source>
        <dbReference type="ARBA" id="ARBA00023098"/>
    </source>
</evidence>
<evidence type="ECO:0000256" key="3">
    <source>
        <dbReference type="RuleBase" id="RU361262"/>
    </source>
</evidence>
<dbReference type="GO" id="GO:0004806">
    <property type="term" value="F:triacylglycerol lipase activity"/>
    <property type="evidence" value="ECO:0007669"/>
    <property type="project" value="TreeGrafter"/>
</dbReference>
<feature type="short sequence motif" description="DGA/G" evidence="2">
    <location>
        <begin position="317"/>
        <end position="319"/>
    </location>
</feature>
<dbReference type="InterPro" id="IPR033562">
    <property type="entry name" value="PLPL"/>
</dbReference>
<comment type="similarity">
    <text evidence="3">Belongs to the patatin family.</text>
</comment>
<dbReference type="CDD" id="cd07224">
    <property type="entry name" value="Pat_like"/>
    <property type="match status" value="1"/>
</dbReference>
<dbReference type="InterPro" id="IPR016035">
    <property type="entry name" value="Acyl_Trfase/lysoPLipase"/>
</dbReference>
<evidence type="ECO:0000313" key="6">
    <source>
        <dbReference type="EMBL" id="KAA8536526.1"/>
    </source>
</evidence>
<feature type="short sequence motif" description="GXSXG" evidence="2">
    <location>
        <begin position="199"/>
        <end position="203"/>
    </location>
</feature>
<dbReference type="EMBL" id="CM018039">
    <property type="protein sequence ID" value="KAA8536526.1"/>
    <property type="molecule type" value="Genomic_DNA"/>
</dbReference>
<dbReference type="PANTHER" id="PTHR12406:SF7">
    <property type="entry name" value="PATATIN-LIKE PHOSPHOLIPASE DOMAIN-CONTAINING PROTEIN 4"/>
    <property type="match status" value="1"/>
</dbReference>
<dbReference type="GO" id="GO:0005811">
    <property type="term" value="C:lipid droplet"/>
    <property type="evidence" value="ECO:0007669"/>
    <property type="project" value="TreeGrafter"/>
</dbReference>
<dbReference type="PANTHER" id="PTHR12406">
    <property type="entry name" value="CALCIUM-INDEPENDENT PHOSPHOLIPASE A2 IPLA2 -RELATED"/>
    <property type="match status" value="1"/>
</dbReference>
<gene>
    <name evidence="6" type="ORF">F0562_029004</name>
</gene>
<dbReference type="GO" id="GO:0055088">
    <property type="term" value="P:lipid homeostasis"/>
    <property type="evidence" value="ECO:0007669"/>
    <property type="project" value="TreeGrafter"/>
</dbReference>
<organism evidence="6 7">
    <name type="scientific">Nyssa sinensis</name>
    <dbReference type="NCBI Taxonomy" id="561372"/>
    <lineage>
        <taxon>Eukaryota</taxon>
        <taxon>Viridiplantae</taxon>
        <taxon>Streptophyta</taxon>
        <taxon>Embryophyta</taxon>
        <taxon>Tracheophyta</taxon>
        <taxon>Spermatophyta</taxon>
        <taxon>Magnoliopsida</taxon>
        <taxon>eudicotyledons</taxon>
        <taxon>Gunneridae</taxon>
        <taxon>Pentapetalae</taxon>
        <taxon>asterids</taxon>
        <taxon>Cornales</taxon>
        <taxon>Nyssaceae</taxon>
        <taxon>Nyssa</taxon>
    </lineage>
</organism>
<dbReference type="Proteomes" id="UP000325577">
    <property type="component" value="Linkage Group LG16"/>
</dbReference>
<evidence type="ECO:0000256" key="4">
    <source>
        <dbReference type="SAM" id="MobiDB-lite"/>
    </source>
</evidence>
<evidence type="ECO:0000313" key="7">
    <source>
        <dbReference type="Proteomes" id="UP000325577"/>
    </source>
</evidence>
<comment type="caution">
    <text evidence="2">Lacks conserved residue(s) required for the propagation of feature annotation.</text>
</comment>
<dbReference type="Gene3D" id="3.40.1090.10">
    <property type="entry name" value="Cytosolic phospholipase A2 catalytic domain"/>
    <property type="match status" value="1"/>
</dbReference>
<evidence type="ECO:0000259" key="5">
    <source>
        <dbReference type="PROSITE" id="PS51635"/>
    </source>
</evidence>
<feature type="active site" description="Proton acceptor" evidence="2">
    <location>
        <position position="317"/>
    </location>
</feature>
<feature type="region of interest" description="Disordered" evidence="4">
    <location>
        <begin position="25"/>
        <end position="45"/>
    </location>
</feature>
<comment type="domain">
    <text evidence="3">The nitrogen atoms of the two glycine residues in the GGXR motif define the oxyanion hole, and stabilize the oxyanion that forms during the nucleophilic attack by the catalytic serine during substrate cleavage.</text>
</comment>
<keyword evidence="2 3" id="KW-0378">Hydrolase</keyword>
<dbReference type="OrthoDB" id="197155at2759"/>
<name>A0A5J5B2Q0_9ASTE</name>